<name>A0A6P6AB17_DURZI</name>
<keyword evidence="1" id="KW-1185">Reference proteome</keyword>
<dbReference type="Proteomes" id="UP000515121">
    <property type="component" value="Unplaced"/>
</dbReference>
<sequence length="152" mass="17798">MGSVEAAANVEWVLFKIRFCSSFLDRGERAFERMEQAWKTMEWDSGRKGAASKAVMLNQKNYVVFCESQSALDLSKNTMYHTKTKHIDVRYHWLHLMIEEQHMLLKNVVDMLTKILSKKKLELCSNLTEMSFLVKYSAKRKAIRLFMVAVRP</sequence>
<dbReference type="OrthoDB" id="999247at2759"/>
<evidence type="ECO:0000313" key="2">
    <source>
        <dbReference type="RefSeq" id="XP_022762090.1"/>
    </source>
</evidence>
<reference evidence="2" key="1">
    <citation type="submission" date="2025-08" db="UniProtKB">
        <authorList>
            <consortium name="RefSeq"/>
        </authorList>
    </citation>
    <scope>IDENTIFICATION</scope>
    <source>
        <tissue evidence="2">Fruit stalk</tissue>
    </source>
</reference>
<dbReference type="KEGG" id="dzi:111307982"/>
<organism evidence="1 2">
    <name type="scientific">Durio zibethinus</name>
    <name type="common">Durian</name>
    <dbReference type="NCBI Taxonomy" id="66656"/>
    <lineage>
        <taxon>Eukaryota</taxon>
        <taxon>Viridiplantae</taxon>
        <taxon>Streptophyta</taxon>
        <taxon>Embryophyta</taxon>
        <taxon>Tracheophyta</taxon>
        <taxon>Spermatophyta</taxon>
        <taxon>Magnoliopsida</taxon>
        <taxon>eudicotyledons</taxon>
        <taxon>Gunneridae</taxon>
        <taxon>Pentapetalae</taxon>
        <taxon>rosids</taxon>
        <taxon>malvids</taxon>
        <taxon>Malvales</taxon>
        <taxon>Malvaceae</taxon>
        <taxon>Helicteroideae</taxon>
        <taxon>Durio</taxon>
    </lineage>
</organism>
<accession>A0A6P6AB17</accession>
<gene>
    <name evidence="2" type="primary">LOC111307982</name>
</gene>
<dbReference type="RefSeq" id="XP_022762090.1">
    <property type="nucleotide sequence ID" value="XM_022906355.1"/>
</dbReference>
<evidence type="ECO:0000313" key="1">
    <source>
        <dbReference type="Proteomes" id="UP000515121"/>
    </source>
</evidence>
<proteinExistence type="predicted"/>
<dbReference type="GeneID" id="111307982"/>
<protein>
    <submittedName>
        <fullName evidence="2">Uncharacterized protein LOC111307982</fullName>
    </submittedName>
</protein>
<dbReference type="AlphaFoldDB" id="A0A6P6AB17"/>